<gene>
    <name evidence="1" type="ORF">ACFSKP_00905</name>
</gene>
<protein>
    <submittedName>
        <fullName evidence="1">Uncharacterized protein</fullName>
    </submittedName>
</protein>
<accession>A0ABW5CT87</accession>
<sequence>MGILLGISDWVYADFYRQMPYEVKSKLPANVTVWSAGHWGWQWYSKDAGMQEYETDSSRVRVNDYIVAPKHIPLQVVNEKLALEEVQRIVPPATPLTYFSTGLFASFYTSDYLVAPWPCR</sequence>
<reference evidence="2" key="1">
    <citation type="journal article" date="2019" name="Int. J. Syst. Evol. Microbiol.">
        <title>The Global Catalogue of Microorganisms (GCM) 10K type strain sequencing project: providing services to taxonomists for standard genome sequencing and annotation.</title>
        <authorList>
            <consortium name="The Broad Institute Genomics Platform"/>
            <consortium name="The Broad Institute Genome Sequencing Center for Infectious Disease"/>
            <person name="Wu L."/>
            <person name="Ma J."/>
        </authorList>
    </citation>
    <scope>NUCLEOTIDE SEQUENCE [LARGE SCALE GENOMIC DNA]</scope>
    <source>
        <strain evidence="2">CGMCC 4.1782</strain>
    </source>
</reference>
<name>A0ABW5CT87_9BACT</name>
<keyword evidence="2" id="KW-1185">Reference proteome</keyword>
<evidence type="ECO:0000313" key="1">
    <source>
        <dbReference type="EMBL" id="MFD2244792.1"/>
    </source>
</evidence>
<evidence type="ECO:0000313" key="2">
    <source>
        <dbReference type="Proteomes" id="UP001597374"/>
    </source>
</evidence>
<dbReference type="RefSeq" id="WP_250429830.1">
    <property type="nucleotide sequence ID" value="NZ_JALPRR010000002.1"/>
</dbReference>
<dbReference type="EMBL" id="JBHUIM010000001">
    <property type="protein sequence ID" value="MFD2244792.1"/>
    <property type="molecule type" value="Genomic_DNA"/>
</dbReference>
<organism evidence="1 2">
    <name type="scientific">Pontibacter ruber</name>
    <dbReference type="NCBI Taxonomy" id="1343895"/>
    <lineage>
        <taxon>Bacteria</taxon>
        <taxon>Pseudomonadati</taxon>
        <taxon>Bacteroidota</taxon>
        <taxon>Cytophagia</taxon>
        <taxon>Cytophagales</taxon>
        <taxon>Hymenobacteraceae</taxon>
        <taxon>Pontibacter</taxon>
    </lineage>
</organism>
<comment type="caution">
    <text evidence="1">The sequence shown here is derived from an EMBL/GenBank/DDBJ whole genome shotgun (WGS) entry which is preliminary data.</text>
</comment>
<proteinExistence type="predicted"/>
<dbReference type="Proteomes" id="UP001597374">
    <property type="component" value="Unassembled WGS sequence"/>
</dbReference>